<dbReference type="OrthoDB" id="276604at2"/>
<dbReference type="GO" id="GO:0016020">
    <property type="term" value="C:membrane"/>
    <property type="evidence" value="ECO:0007669"/>
    <property type="project" value="TreeGrafter"/>
</dbReference>
<dbReference type="GO" id="GO:0046872">
    <property type="term" value="F:metal ion binding"/>
    <property type="evidence" value="ECO:0007669"/>
    <property type="project" value="UniProtKB-KW"/>
</dbReference>
<dbReference type="Pfam" id="PF01522">
    <property type="entry name" value="Polysacc_deac_1"/>
    <property type="match status" value="1"/>
</dbReference>
<evidence type="ECO:0000259" key="7">
    <source>
        <dbReference type="PROSITE" id="PS51677"/>
    </source>
</evidence>
<keyword evidence="5" id="KW-0378">Hydrolase</keyword>
<organism evidence="8 9">
    <name type="scientific">Devosia lucknowensis</name>
    <dbReference type="NCBI Taxonomy" id="1096929"/>
    <lineage>
        <taxon>Bacteria</taxon>
        <taxon>Pseudomonadati</taxon>
        <taxon>Pseudomonadota</taxon>
        <taxon>Alphaproteobacteria</taxon>
        <taxon>Hyphomicrobiales</taxon>
        <taxon>Devosiaceae</taxon>
        <taxon>Devosia</taxon>
    </lineage>
</organism>
<evidence type="ECO:0000256" key="2">
    <source>
        <dbReference type="ARBA" id="ARBA00010973"/>
    </source>
</evidence>
<sequence length="285" mass="30559">MVLAVGLLGIGFAGCAKPIRHTDVAAAADMTTTASVVQTASARYSQPMPNRIFSSSQLAGRTLEVATTADIILRPGEVVLTFDDGPRAGKTPRILDALDRYGVKATFLMLGSAAKANPALAQEVARRGHTVGSHTYDHTDLTQLDRQAAIDEIARGEAAVAAALGPERLSPFFRFPYLSQTGYLRTTLLQGDMVVLDVDIDSKDYFKDTAEVVTTRTLERLDARGSGIILFHDIHQRTVDMLPGFLADLEARGYSVVRLVPRTSGVFGRSVITADAPVDASPTTQ</sequence>
<protein>
    <recommendedName>
        <fullName evidence="3">Chitooligosaccharide deacetylase</fullName>
    </recommendedName>
    <alternativeName>
        <fullName evidence="6">Nodulation protein B</fullName>
    </alternativeName>
</protein>
<evidence type="ECO:0000256" key="6">
    <source>
        <dbReference type="ARBA" id="ARBA00032976"/>
    </source>
</evidence>
<dbReference type="GO" id="GO:0005975">
    <property type="term" value="P:carbohydrate metabolic process"/>
    <property type="evidence" value="ECO:0007669"/>
    <property type="project" value="InterPro"/>
</dbReference>
<evidence type="ECO:0000256" key="4">
    <source>
        <dbReference type="ARBA" id="ARBA00022723"/>
    </source>
</evidence>
<evidence type="ECO:0000313" key="8">
    <source>
        <dbReference type="EMBL" id="SMQ65982.1"/>
    </source>
</evidence>
<dbReference type="InterPro" id="IPR050248">
    <property type="entry name" value="Polysacc_deacetylase_ArnD"/>
</dbReference>
<comment type="similarity">
    <text evidence="2">Belongs to the polysaccharide deacetylase family.</text>
</comment>
<dbReference type="Gene3D" id="3.20.20.370">
    <property type="entry name" value="Glycoside hydrolase/deacetylase"/>
    <property type="match status" value="1"/>
</dbReference>
<evidence type="ECO:0000256" key="5">
    <source>
        <dbReference type="ARBA" id="ARBA00022801"/>
    </source>
</evidence>
<dbReference type="SUPFAM" id="SSF88713">
    <property type="entry name" value="Glycoside hydrolase/deacetylase"/>
    <property type="match status" value="1"/>
</dbReference>
<dbReference type="AlphaFoldDB" id="A0A1Y6EZN1"/>
<keyword evidence="4" id="KW-0479">Metal-binding</keyword>
<comment type="function">
    <text evidence="1">Is involved in generating a small heat-stable compound (Nod), an acylated oligomer of N-acetylglucosamine, that stimulates mitosis in various plant protoplasts.</text>
</comment>
<evidence type="ECO:0000256" key="3">
    <source>
        <dbReference type="ARBA" id="ARBA00020071"/>
    </source>
</evidence>
<dbReference type="PANTHER" id="PTHR10587:SF133">
    <property type="entry name" value="CHITIN DEACETYLASE 1-RELATED"/>
    <property type="match status" value="1"/>
</dbReference>
<dbReference type="InterPro" id="IPR002509">
    <property type="entry name" value="NODB_dom"/>
</dbReference>
<keyword evidence="9" id="KW-1185">Reference proteome</keyword>
<evidence type="ECO:0000256" key="1">
    <source>
        <dbReference type="ARBA" id="ARBA00003236"/>
    </source>
</evidence>
<dbReference type="CDD" id="cd10917">
    <property type="entry name" value="CE4_NodB_like_6s_7s"/>
    <property type="match status" value="1"/>
</dbReference>
<dbReference type="EMBL" id="FXWK01000001">
    <property type="protein sequence ID" value="SMQ65982.1"/>
    <property type="molecule type" value="Genomic_DNA"/>
</dbReference>
<dbReference type="Proteomes" id="UP000194474">
    <property type="component" value="Unassembled WGS sequence"/>
</dbReference>
<dbReference type="PANTHER" id="PTHR10587">
    <property type="entry name" value="GLYCOSYL TRANSFERASE-RELATED"/>
    <property type="match status" value="1"/>
</dbReference>
<dbReference type="GO" id="GO:0016810">
    <property type="term" value="F:hydrolase activity, acting on carbon-nitrogen (but not peptide) bonds"/>
    <property type="evidence" value="ECO:0007669"/>
    <property type="project" value="InterPro"/>
</dbReference>
<dbReference type="PROSITE" id="PS51677">
    <property type="entry name" value="NODB"/>
    <property type="match status" value="1"/>
</dbReference>
<proteinExistence type="inferred from homology"/>
<gene>
    <name evidence="8" type="ORF">SAMN06295905_1365</name>
</gene>
<dbReference type="InterPro" id="IPR011330">
    <property type="entry name" value="Glyco_hydro/deAcase_b/a-brl"/>
</dbReference>
<feature type="domain" description="NodB homology" evidence="7">
    <location>
        <begin position="76"/>
        <end position="257"/>
    </location>
</feature>
<reference evidence="9" key="1">
    <citation type="submission" date="2017-04" db="EMBL/GenBank/DDBJ databases">
        <authorList>
            <person name="Varghese N."/>
            <person name="Submissions S."/>
        </authorList>
    </citation>
    <scope>NUCLEOTIDE SEQUENCE [LARGE SCALE GENOMIC DNA]</scope>
</reference>
<accession>A0A1Y6EZN1</accession>
<evidence type="ECO:0000313" key="9">
    <source>
        <dbReference type="Proteomes" id="UP000194474"/>
    </source>
</evidence>
<name>A0A1Y6EZN1_9HYPH</name>